<dbReference type="InterPro" id="IPR033653">
    <property type="entry name" value="NTP-PPase_DR2231-like"/>
</dbReference>
<dbReference type="Gene3D" id="1.10.3420.10">
    <property type="entry name" value="putative ntp pyrophosphohydrolase like domain"/>
    <property type="match status" value="1"/>
</dbReference>
<sequence>MKRQLNKVTQFHCQIGEVVADSPCLLQHDADLDRDLARSLRQVLASYGREDEPKAHLTRRALMAIEELAEWVEAHNEGDLVAAADAWADRMTVLLGDAVATGMPAEPLLDEVYRSNMTKTAANDKTGKGTKSGGFDSPDIAGVLGKCRK</sequence>
<protein>
    <submittedName>
        <fullName evidence="2">Nucleoside triphosphate pyrophosphohydrolase family protein</fullName>
    </submittedName>
</protein>
<accession>A0ABT0UD17</accession>
<gene>
    <name evidence="2" type="ORF">NB063_28980</name>
</gene>
<evidence type="ECO:0000313" key="3">
    <source>
        <dbReference type="Proteomes" id="UP001202961"/>
    </source>
</evidence>
<reference evidence="2 3" key="1">
    <citation type="journal article" date="2022" name="Syst. Appl. Microbiol.">
        <title>Rhodopirellula aestuarii sp. nov., a novel member of the genus Rhodopirellula isolated from brackish sediments collected in the Tagus River estuary, Portugal.</title>
        <authorList>
            <person name="Vitorino I.R."/>
            <person name="Klimek D."/>
            <person name="Calusinska M."/>
            <person name="Lobo-da-Cunha A."/>
            <person name="Vasconcelos V."/>
            <person name="Lage O.M."/>
        </authorList>
    </citation>
    <scope>NUCLEOTIDE SEQUENCE [LARGE SCALE GENOMIC DNA]</scope>
    <source>
        <strain evidence="2 3">ICT_H3.1</strain>
    </source>
</reference>
<proteinExistence type="predicted"/>
<organism evidence="2 3">
    <name type="scientific">Aporhodopirellula aestuarii</name>
    <dbReference type="NCBI Taxonomy" id="2950107"/>
    <lineage>
        <taxon>Bacteria</taxon>
        <taxon>Pseudomonadati</taxon>
        <taxon>Planctomycetota</taxon>
        <taxon>Planctomycetia</taxon>
        <taxon>Pirellulales</taxon>
        <taxon>Pirellulaceae</taxon>
        <taxon>Aporhodopirellula</taxon>
    </lineage>
</organism>
<dbReference type="Proteomes" id="UP001202961">
    <property type="component" value="Unassembled WGS sequence"/>
</dbReference>
<comment type="caution">
    <text evidence="2">The sequence shown here is derived from an EMBL/GenBank/DDBJ whole genome shotgun (WGS) entry which is preliminary data.</text>
</comment>
<feature type="region of interest" description="Disordered" evidence="1">
    <location>
        <begin position="120"/>
        <end position="139"/>
    </location>
</feature>
<keyword evidence="3" id="KW-1185">Reference proteome</keyword>
<dbReference type="Pfam" id="PF01503">
    <property type="entry name" value="PRA-PH"/>
    <property type="match status" value="1"/>
</dbReference>
<dbReference type="InterPro" id="IPR023292">
    <property type="entry name" value="NTP_PyroPHydrolase-like_dom_sf"/>
</dbReference>
<name>A0ABT0UD17_9BACT</name>
<dbReference type="CDD" id="cd11530">
    <property type="entry name" value="NTP-PPase_DR2231_like"/>
    <property type="match status" value="1"/>
</dbReference>
<evidence type="ECO:0000313" key="2">
    <source>
        <dbReference type="EMBL" id="MCM2374676.1"/>
    </source>
</evidence>
<dbReference type="RefSeq" id="WP_250932690.1">
    <property type="nucleotide sequence ID" value="NZ_JAMQBK010000096.1"/>
</dbReference>
<dbReference type="InterPro" id="IPR021130">
    <property type="entry name" value="PRib-ATP_PPHydrolase-like"/>
</dbReference>
<dbReference type="EMBL" id="JAMQBK010000096">
    <property type="protein sequence ID" value="MCM2374676.1"/>
    <property type="molecule type" value="Genomic_DNA"/>
</dbReference>
<evidence type="ECO:0000256" key="1">
    <source>
        <dbReference type="SAM" id="MobiDB-lite"/>
    </source>
</evidence>